<dbReference type="Proteomes" id="UP001519291">
    <property type="component" value="Unassembled WGS sequence"/>
</dbReference>
<keyword evidence="2" id="KW-1185">Reference proteome</keyword>
<dbReference type="EMBL" id="JAGIOH010000001">
    <property type="protein sequence ID" value="MBP2405663.1"/>
    <property type="molecule type" value="Genomic_DNA"/>
</dbReference>
<evidence type="ECO:0000313" key="1">
    <source>
        <dbReference type="EMBL" id="MBP2405663.1"/>
    </source>
</evidence>
<protein>
    <submittedName>
        <fullName evidence="1">Uncharacterized protein</fullName>
    </submittedName>
</protein>
<reference evidence="1 2" key="1">
    <citation type="submission" date="2021-03" db="EMBL/GenBank/DDBJ databases">
        <title>Sequencing the genomes of 1000 actinobacteria strains.</title>
        <authorList>
            <person name="Klenk H.-P."/>
        </authorList>
    </citation>
    <scope>NUCLEOTIDE SEQUENCE [LARGE SCALE GENOMIC DNA]</scope>
    <source>
        <strain evidence="1 2">DSM 41480</strain>
    </source>
</reference>
<gene>
    <name evidence="1" type="ORF">JO379_005132</name>
</gene>
<organism evidence="1 2">
    <name type="scientific">Streptomyces syringium</name>
    <dbReference type="NCBI Taxonomy" id="76729"/>
    <lineage>
        <taxon>Bacteria</taxon>
        <taxon>Bacillati</taxon>
        <taxon>Actinomycetota</taxon>
        <taxon>Actinomycetes</taxon>
        <taxon>Kitasatosporales</taxon>
        <taxon>Streptomycetaceae</taxon>
        <taxon>Streptomyces</taxon>
    </lineage>
</organism>
<sequence length="45" mass="5077">MPRLAFDIAFCAQLSKLQGSVRQGDFDAWEKFERSPWTSGSRGQA</sequence>
<comment type="caution">
    <text evidence="1">The sequence shown here is derived from an EMBL/GenBank/DDBJ whole genome shotgun (WGS) entry which is preliminary data.</text>
</comment>
<proteinExistence type="predicted"/>
<evidence type="ECO:0000313" key="2">
    <source>
        <dbReference type="Proteomes" id="UP001519291"/>
    </source>
</evidence>
<accession>A0ABS4YA48</accession>
<name>A0ABS4YA48_9ACTN</name>